<dbReference type="Gene3D" id="4.10.240.10">
    <property type="entry name" value="Zn(2)-C6 fungal-type DNA-binding domain"/>
    <property type="match status" value="1"/>
</dbReference>
<dbReference type="InterPro" id="IPR036864">
    <property type="entry name" value="Zn2-C6_fun-type_DNA-bd_sf"/>
</dbReference>
<dbReference type="GO" id="GO:0008270">
    <property type="term" value="F:zinc ion binding"/>
    <property type="evidence" value="ECO:0007669"/>
    <property type="project" value="InterPro"/>
</dbReference>
<protein>
    <recommendedName>
        <fullName evidence="5">Zn(2)-C6 fungal-type domain-containing protein</fullName>
    </recommendedName>
</protein>
<dbReference type="SMART" id="SM00066">
    <property type="entry name" value="GAL4"/>
    <property type="match status" value="1"/>
</dbReference>
<evidence type="ECO:0000256" key="1">
    <source>
        <dbReference type="ARBA" id="ARBA00004123"/>
    </source>
</evidence>
<comment type="subcellular location">
    <subcellularLocation>
        <location evidence="1">Nucleus</location>
    </subcellularLocation>
</comment>
<evidence type="ECO:0000256" key="2">
    <source>
        <dbReference type="ARBA" id="ARBA00022723"/>
    </source>
</evidence>
<dbReference type="GO" id="GO:0003677">
    <property type="term" value="F:DNA binding"/>
    <property type="evidence" value="ECO:0007669"/>
    <property type="project" value="InterPro"/>
</dbReference>
<dbReference type="AlphaFoldDB" id="A0AAV9VC44"/>
<evidence type="ECO:0000313" key="7">
    <source>
        <dbReference type="Proteomes" id="UP001375240"/>
    </source>
</evidence>
<dbReference type="PROSITE" id="PS50048">
    <property type="entry name" value="ZN2_CY6_FUNGAL_2"/>
    <property type="match status" value="1"/>
</dbReference>
<evidence type="ECO:0000256" key="4">
    <source>
        <dbReference type="SAM" id="MobiDB-lite"/>
    </source>
</evidence>
<dbReference type="PANTHER" id="PTHR31001">
    <property type="entry name" value="UNCHARACTERIZED TRANSCRIPTIONAL REGULATORY PROTEIN"/>
    <property type="match status" value="1"/>
</dbReference>
<dbReference type="PANTHER" id="PTHR31001:SF40">
    <property type="entry name" value="ZN(II)2CYS6 TRANSCRIPTION FACTOR (EUROFUNG)"/>
    <property type="match status" value="1"/>
</dbReference>
<dbReference type="GO" id="GO:0000981">
    <property type="term" value="F:DNA-binding transcription factor activity, RNA polymerase II-specific"/>
    <property type="evidence" value="ECO:0007669"/>
    <property type="project" value="InterPro"/>
</dbReference>
<dbReference type="Pfam" id="PF00172">
    <property type="entry name" value="Zn_clus"/>
    <property type="match status" value="1"/>
</dbReference>
<feature type="region of interest" description="Disordered" evidence="4">
    <location>
        <begin position="1"/>
        <end position="34"/>
    </location>
</feature>
<proteinExistence type="predicted"/>
<feature type="region of interest" description="Disordered" evidence="4">
    <location>
        <begin position="89"/>
        <end position="163"/>
    </location>
</feature>
<dbReference type="Pfam" id="PF04082">
    <property type="entry name" value="Fungal_trans"/>
    <property type="match status" value="1"/>
</dbReference>
<dbReference type="InterPro" id="IPR007219">
    <property type="entry name" value="XnlR_reg_dom"/>
</dbReference>
<sequence length="795" mass="87231">MSSVDSYLSDHATPRGSESDSPGAGNPNASTTSSKARPITACLTCRNRKVKCDKIYPLCGPCSKSGRECKYDKSAPGAVAAHAQVATGSASAGGSTPSSAANSTSSSHPVPRSMSTGAGVTKHGHAHVLHGISPAAGPGKTHHGHTHGHTHGHHGHGHGGTKSRVDLQQRITRLEGLLAASVEQLKSGNVAVNLAMGSPEPSGQNFGHPGMQDDLPVADSQLKVRDGGKTRYIGPLSWISAVETEIDDIKQAINTDDTLHEPADPTQGTAWASSMMFPSAISFMNTNNLTSYLPTKAHSDLLLHTYRERVSPLVHILHQPSFDRNYEAFWMGQMPSENVKSFVALMFSVFHASVASMDPPMVLRVCGMERTEQLRIYKDATQHALVNARFMESEELASLQALTLLISMLLQGSGQSQCNATWTLVAVAFRLARSMGLHREPSIFPNIGTVEGEVRRRLWYYIFQLEIYAIGPATAVPALSEESYDVRLPRNIPDDVIIDGQPLPQDYEGYTEMSHFLFRCLAGKYYLSSLKVTSSLRKIKKDEFHNLIREMQIWGKKLESEWLPKFNNEAPKERLAKKTAILLVHKAILVLYYPVSKPKHRALLPPNVRDHAIHAAFAVVEMSNSMETDPGVGPFVWFFSSYTQYHAAAIILSELIANPDSKYKERAWACLDEMFALSSSPELAWAKGTTHTMDWKLCRGLYEKACATRTWNVDNPGTITMTSSDGNTIPLPTSGRQMKQEGWTPDIDWVSYISSWDQMMTNALFDDNLFGNPGFQEIGNAYLDSGGNPSSLSTF</sequence>
<dbReference type="InterPro" id="IPR001138">
    <property type="entry name" value="Zn2Cys6_DnaBD"/>
</dbReference>
<dbReference type="GO" id="GO:0006351">
    <property type="term" value="P:DNA-templated transcription"/>
    <property type="evidence" value="ECO:0007669"/>
    <property type="project" value="InterPro"/>
</dbReference>
<organism evidence="6 7">
    <name type="scientific">Orbilia brochopaga</name>
    <dbReference type="NCBI Taxonomy" id="3140254"/>
    <lineage>
        <taxon>Eukaryota</taxon>
        <taxon>Fungi</taxon>
        <taxon>Dikarya</taxon>
        <taxon>Ascomycota</taxon>
        <taxon>Pezizomycotina</taxon>
        <taxon>Orbiliomycetes</taxon>
        <taxon>Orbiliales</taxon>
        <taxon>Orbiliaceae</taxon>
        <taxon>Orbilia</taxon>
    </lineage>
</organism>
<keyword evidence="3" id="KW-0539">Nucleus</keyword>
<dbReference type="Proteomes" id="UP001375240">
    <property type="component" value="Unassembled WGS sequence"/>
</dbReference>
<accession>A0AAV9VC44</accession>
<dbReference type="PROSITE" id="PS00463">
    <property type="entry name" value="ZN2_CY6_FUNGAL_1"/>
    <property type="match status" value="1"/>
</dbReference>
<dbReference type="SUPFAM" id="SSF57701">
    <property type="entry name" value="Zn2/Cys6 DNA-binding domain"/>
    <property type="match status" value="1"/>
</dbReference>
<dbReference type="InterPro" id="IPR050613">
    <property type="entry name" value="Sec_Metabolite_Reg"/>
</dbReference>
<dbReference type="EMBL" id="JAVHNQ010000002">
    <property type="protein sequence ID" value="KAK6355141.1"/>
    <property type="molecule type" value="Genomic_DNA"/>
</dbReference>
<feature type="compositionally biased region" description="Basic residues" evidence="4">
    <location>
        <begin position="140"/>
        <end position="161"/>
    </location>
</feature>
<dbReference type="SMART" id="SM00906">
    <property type="entry name" value="Fungal_trans"/>
    <property type="match status" value="1"/>
</dbReference>
<reference evidence="6 7" key="1">
    <citation type="submission" date="2019-10" db="EMBL/GenBank/DDBJ databases">
        <authorList>
            <person name="Palmer J.M."/>
        </authorList>
    </citation>
    <scope>NUCLEOTIDE SEQUENCE [LARGE SCALE GENOMIC DNA]</scope>
    <source>
        <strain evidence="6 7">TWF696</strain>
    </source>
</reference>
<dbReference type="CDD" id="cd12148">
    <property type="entry name" value="fungal_TF_MHR"/>
    <property type="match status" value="1"/>
</dbReference>
<comment type="caution">
    <text evidence="6">The sequence shown here is derived from an EMBL/GenBank/DDBJ whole genome shotgun (WGS) entry which is preliminary data.</text>
</comment>
<gene>
    <name evidence="6" type="ORF">TWF696_004262</name>
</gene>
<feature type="compositionally biased region" description="Low complexity" evidence="4">
    <location>
        <begin position="89"/>
        <end position="107"/>
    </location>
</feature>
<name>A0AAV9VC44_9PEZI</name>
<dbReference type="CDD" id="cd00067">
    <property type="entry name" value="GAL4"/>
    <property type="match status" value="1"/>
</dbReference>
<evidence type="ECO:0000256" key="3">
    <source>
        <dbReference type="ARBA" id="ARBA00023242"/>
    </source>
</evidence>
<keyword evidence="2" id="KW-0479">Metal-binding</keyword>
<evidence type="ECO:0000259" key="5">
    <source>
        <dbReference type="PROSITE" id="PS50048"/>
    </source>
</evidence>
<keyword evidence="7" id="KW-1185">Reference proteome</keyword>
<dbReference type="GO" id="GO:0005634">
    <property type="term" value="C:nucleus"/>
    <property type="evidence" value="ECO:0007669"/>
    <property type="project" value="UniProtKB-SubCell"/>
</dbReference>
<evidence type="ECO:0000313" key="6">
    <source>
        <dbReference type="EMBL" id="KAK6355141.1"/>
    </source>
</evidence>
<feature type="domain" description="Zn(2)-C6 fungal-type" evidence="5">
    <location>
        <begin position="41"/>
        <end position="71"/>
    </location>
</feature>